<dbReference type="PANTHER" id="PTHR37540">
    <property type="entry name" value="TRANSCRIPTION FACTOR (ACR-2), PUTATIVE-RELATED-RELATED"/>
    <property type="match status" value="1"/>
</dbReference>
<sequence>MKLRFKVQTAPSVEQPPARSRPSTLAFVHVDRPDQINTVAAQRKIRRHVMKDIGRARRMGGVVVVPRAVPTYWGDLRVCGNFRRLFWAMDAVSDGLLALAAAEAHEWRARLETGLAREQYELEQYTESLGLVRRSFVAEDRASRHAVIGTIICLAMFDMRAGNQERWEMHMKGLARIIQLSGGIETLEACPPIRQSLFIADVLGSLVNDAPPRFRSMPTSLPPRSMASASRKFRSTSPLDNAAILVIDGALDAATQLATLLNRTWDAQKLTLDLLLPVTAITHTVLSLPRPMQFNTSPLCAAAELVRMSVLAMLSTVITTTSGDTFYCEERRRKHAGELLVQSGAVWACAELRLWVLVIQALVEPGPRNWLLDEITSTMVSLSLRSWDDLMGTLQQVVWVDRAAMEEMEQLREDIEARSKDTR</sequence>
<feature type="region of interest" description="Disordered" evidence="2">
    <location>
        <begin position="1"/>
        <end position="22"/>
    </location>
</feature>
<proteinExistence type="predicted"/>
<name>A0A9P9AAC1_9PEZI</name>
<evidence type="ECO:0000313" key="4">
    <source>
        <dbReference type="Proteomes" id="UP000770015"/>
    </source>
</evidence>
<accession>A0A9P9AAC1</accession>
<dbReference type="Proteomes" id="UP000770015">
    <property type="component" value="Unassembled WGS sequence"/>
</dbReference>
<protein>
    <submittedName>
        <fullName evidence="3">Uncharacterized protein</fullName>
    </submittedName>
</protein>
<dbReference type="OrthoDB" id="3469225at2759"/>
<dbReference type="EMBL" id="JAGSXJ010000018">
    <property type="protein sequence ID" value="KAH6682212.1"/>
    <property type="molecule type" value="Genomic_DNA"/>
</dbReference>
<comment type="caution">
    <text evidence="3">The sequence shown here is derived from an EMBL/GenBank/DDBJ whole genome shotgun (WGS) entry which is preliminary data.</text>
</comment>
<evidence type="ECO:0000256" key="1">
    <source>
        <dbReference type="ARBA" id="ARBA00023242"/>
    </source>
</evidence>
<gene>
    <name evidence="3" type="ORF">F5X68DRAFT_24476</name>
</gene>
<reference evidence="3" key="1">
    <citation type="journal article" date="2021" name="Nat. Commun.">
        <title>Genetic determinants of endophytism in the Arabidopsis root mycobiome.</title>
        <authorList>
            <person name="Mesny F."/>
            <person name="Miyauchi S."/>
            <person name="Thiergart T."/>
            <person name="Pickel B."/>
            <person name="Atanasova L."/>
            <person name="Karlsson M."/>
            <person name="Huettel B."/>
            <person name="Barry K.W."/>
            <person name="Haridas S."/>
            <person name="Chen C."/>
            <person name="Bauer D."/>
            <person name="Andreopoulos W."/>
            <person name="Pangilinan J."/>
            <person name="LaButti K."/>
            <person name="Riley R."/>
            <person name="Lipzen A."/>
            <person name="Clum A."/>
            <person name="Drula E."/>
            <person name="Henrissat B."/>
            <person name="Kohler A."/>
            <person name="Grigoriev I.V."/>
            <person name="Martin F.M."/>
            <person name="Hacquard S."/>
        </authorList>
    </citation>
    <scope>NUCLEOTIDE SEQUENCE</scope>
    <source>
        <strain evidence="3">MPI-SDFR-AT-0117</strain>
    </source>
</reference>
<dbReference type="Pfam" id="PF11951">
    <property type="entry name" value="Fungal_trans_2"/>
    <property type="match status" value="1"/>
</dbReference>
<dbReference type="AlphaFoldDB" id="A0A9P9AAC1"/>
<dbReference type="PANTHER" id="PTHR37540:SF5">
    <property type="entry name" value="TRANSCRIPTION FACTOR DOMAIN-CONTAINING PROTEIN"/>
    <property type="match status" value="1"/>
</dbReference>
<organism evidence="3 4">
    <name type="scientific">Plectosphaerella plurivora</name>
    <dbReference type="NCBI Taxonomy" id="936078"/>
    <lineage>
        <taxon>Eukaryota</taxon>
        <taxon>Fungi</taxon>
        <taxon>Dikarya</taxon>
        <taxon>Ascomycota</taxon>
        <taxon>Pezizomycotina</taxon>
        <taxon>Sordariomycetes</taxon>
        <taxon>Hypocreomycetidae</taxon>
        <taxon>Glomerellales</taxon>
        <taxon>Plectosphaerellaceae</taxon>
        <taxon>Plectosphaerella</taxon>
    </lineage>
</organism>
<dbReference type="InterPro" id="IPR021858">
    <property type="entry name" value="Fun_TF"/>
</dbReference>
<evidence type="ECO:0000256" key="2">
    <source>
        <dbReference type="SAM" id="MobiDB-lite"/>
    </source>
</evidence>
<keyword evidence="1" id="KW-0539">Nucleus</keyword>
<keyword evidence="4" id="KW-1185">Reference proteome</keyword>
<evidence type="ECO:0000313" key="3">
    <source>
        <dbReference type="EMBL" id="KAH6682212.1"/>
    </source>
</evidence>